<dbReference type="Gene3D" id="3.30.720.120">
    <property type="match status" value="1"/>
</dbReference>
<name>A0A7K3MCI7_9ACTN</name>
<accession>A0A7K3MCI7</accession>
<keyword evidence="3" id="KW-1185">Reference proteome</keyword>
<dbReference type="PANTHER" id="PTHR34109:SF1">
    <property type="entry name" value="VOC DOMAIN-CONTAINING PROTEIN"/>
    <property type="match status" value="1"/>
</dbReference>
<dbReference type="CDD" id="cd07246">
    <property type="entry name" value="VOC_like"/>
    <property type="match status" value="1"/>
</dbReference>
<dbReference type="EMBL" id="WLZY01000015">
    <property type="protein sequence ID" value="NDL60900.1"/>
    <property type="molecule type" value="Genomic_DNA"/>
</dbReference>
<dbReference type="Pfam" id="PF00903">
    <property type="entry name" value="Glyoxalase"/>
    <property type="match status" value="1"/>
</dbReference>
<organism evidence="2 3">
    <name type="scientific">Phytoactinopolyspora mesophila</name>
    <dbReference type="NCBI Taxonomy" id="2650750"/>
    <lineage>
        <taxon>Bacteria</taxon>
        <taxon>Bacillati</taxon>
        <taxon>Actinomycetota</taxon>
        <taxon>Actinomycetes</taxon>
        <taxon>Jiangellales</taxon>
        <taxon>Jiangellaceae</taxon>
        <taxon>Phytoactinopolyspora</taxon>
    </lineage>
</organism>
<protein>
    <submittedName>
        <fullName evidence="2">VOC family protein</fullName>
    </submittedName>
</protein>
<dbReference type="InterPro" id="IPR004360">
    <property type="entry name" value="Glyas_Fos-R_dOase_dom"/>
</dbReference>
<proteinExistence type="predicted"/>
<dbReference type="PANTHER" id="PTHR34109">
    <property type="entry name" value="BNAUNNG04460D PROTEIN-RELATED"/>
    <property type="match status" value="1"/>
</dbReference>
<dbReference type="InterPro" id="IPR029068">
    <property type="entry name" value="Glyas_Bleomycin-R_OHBP_Dase"/>
</dbReference>
<dbReference type="PROSITE" id="PS51819">
    <property type="entry name" value="VOC"/>
    <property type="match status" value="1"/>
</dbReference>
<dbReference type="Gene3D" id="3.30.720.110">
    <property type="match status" value="1"/>
</dbReference>
<reference evidence="2 3" key="1">
    <citation type="submission" date="2019-11" db="EMBL/GenBank/DDBJ databases">
        <authorList>
            <person name="Li X.-J."/>
            <person name="Feng X.-M."/>
        </authorList>
    </citation>
    <scope>NUCLEOTIDE SEQUENCE [LARGE SCALE GENOMIC DNA]</scope>
    <source>
        <strain evidence="2 3">XMNu-373</strain>
    </source>
</reference>
<evidence type="ECO:0000313" key="2">
    <source>
        <dbReference type="EMBL" id="NDL60900.1"/>
    </source>
</evidence>
<evidence type="ECO:0000259" key="1">
    <source>
        <dbReference type="PROSITE" id="PS51819"/>
    </source>
</evidence>
<dbReference type="InterPro" id="IPR037523">
    <property type="entry name" value="VOC_core"/>
</dbReference>
<dbReference type="RefSeq" id="WP_162453610.1">
    <property type="nucleotide sequence ID" value="NZ_WLZY01000015.1"/>
</dbReference>
<dbReference type="Proteomes" id="UP000460435">
    <property type="component" value="Unassembled WGS sequence"/>
</dbReference>
<dbReference type="SUPFAM" id="SSF54593">
    <property type="entry name" value="Glyoxalase/Bleomycin resistance protein/Dihydroxybiphenyl dioxygenase"/>
    <property type="match status" value="1"/>
</dbReference>
<sequence>MSESTVVPKLVVAGADHAIEFYQKTLGAELTVRYAAPGGSVVFSELRIGNASISVKDEDGVDKAAITIGGSPIILTLNVDDPDAVATAMQEAGASVVFPVGDMPYGMRQGRVQDPFGFQWIVSRRTENLTPDEVQQRLDAGT</sequence>
<evidence type="ECO:0000313" key="3">
    <source>
        <dbReference type="Proteomes" id="UP000460435"/>
    </source>
</evidence>
<feature type="domain" description="VOC" evidence="1">
    <location>
        <begin position="2"/>
        <end position="125"/>
    </location>
</feature>
<dbReference type="AlphaFoldDB" id="A0A7K3MCI7"/>
<gene>
    <name evidence="2" type="ORF">F7O44_27875</name>
</gene>
<comment type="caution">
    <text evidence="2">The sequence shown here is derived from an EMBL/GenBank/DDBJ whole genome shotgun (WGS) entry which is preliminary data.</text>
</comment>